<accession>A0A9W4SRS2</accession>
<reference evidence="2" key="1">
    <citation type="submission" date="2022-08" db="EMBL/GenBank/DDBJ databases">
        <authorList>
            <person name="Kallberg Y."/>
            <person name="Tangrot J."/>
            <person name="Rosling A."/>
        </authorList>
    </citation>
    <scope>NUCLEOTIDE SEQUENCE</scope>
    <source>
        <strain evidence="2">Wild A</strain>
    </source>
</reference>
<dbReference type="AlphaFoldDB" id="A0A9W4SRS2"/>
<protein>
    <submittedName>
        <fullName evidence="2">12587_t:CDS:1</fullName>
    </submittedName>
</protein>
<gene>
    <name evidence="2" type="ORF">FWILDA_LOCUS8969</name>
</gene>
<feature type="signal peptide" evidence="1">
    <location>
        <begin position="1"/>
        <end position="22"/>
    </location>
</feature>
<sequence length="249" mass="27584">MKNIISILAFVIFALTIFGVDANNGRSLKRCRNDLRRVQTKVNVLEKKANKCPVVFGPSDVAFIKNLPQDYCSIFRKGGSKQGELGQANGQQIFTGICSNTPQGEIPKVENMPSTLITFPENGAKIKIGCPFKVQVHSTNIEFGFFSDPVFTYNAFPQALNDKGQIKGHQHVTIQFLGDKKNKNPPNAQIFNFFKGLNDKSNNGKLETLVDVGLPKVGLYRICTILSSFSHQSVVLVCTCTKYLLDFCI</sequence>
<evidence type="ECO:0000313" key="3">
    <source>
        <dbReference type="Proteomes" id="UP001153678"/>
    </source>
</evidence>
<dbReference type="Proteomes" id="UP001153678">
    <property type="component" value="Unassembled WGS sequence"/>
</dbReference>
<organism evidence="2 3">
    <name type="scientific">Funneliformis geosporum</name>
    <dbReference type="NCBI Taxonomy" id="1117311"/>
    <lineage>
        <taxon>Eukaryota</taxon>
        <taxon>Fungi</taxon>
        <taxon>Fungi incertae sedis</taxon>
        <taxon>Mucoromycota</taxon>
        <taxon>Glomeromycotina</taxon>
        <taxon>Glomeromycetes</taxon>
        <taxon>Glomerales</taxon>
        <taxon>Glomeraceae</taxon>
        <taxon>Funneliformis</taxon>
    </lineage>
</organism>
<dbReference type="PANTHER" id="PTHR34587">
    <property type="entry name" value="VWFA DOMAIN-CONTAINING PROTEIN"/>
    <property type="match status" value="1"/>
</dbReference>
<evidence type="ECO:0000313" key="2">
    <source>
        <dbReference type="EMBL" id="CAI2179199.1"/>
    </source>
</evidence>
<proteinExistence type="predicted"/>
<feature type="chain" id="PRO_5040844832" evidence="1">
    <location>
        <begin position="23"/>
        <end position="249"/>
    </location>
</feature>
<keyword evidence="3" id="KW-1185">Reference proteome</keyword>
<dbReference type="InterPro" id="IPR053216">
    <property type="entry name" value="Appressorial_penetr-assoc"/>
</dbReference>
<dbReference type="EMBL" id="CAMKVN010002019">
    <property type="protein sequence ID" value="CAI2179199.1"/>
    <property type="molecule type" value="Genomic_DNA"/>
</dbReference>
<dbReference type="PANTHER" id="PTHR34587:SF2">
    <property type="entry name" value="G-PROTEIN COUPLED RECEPTORS FAMILY 1 PROFILE DOMAIN-CONTAINING PROTEIN"/>
    <property type="match status" value="1"/>
</dbReference>
<dbReference type="OrthoDB" id="2336871at2759"/>
<name>A0A9W4SRS2_9GLOM</name>
<comment type="caution">
    <text evidence="2">The sequence shown here is derived from an EMBL/GenBank/DDBJ whole genome shotgun (WGS) entry which is preliminary data.</text>
</comment>
<keyword evidence="1" id="KW-0732">Signal</keyword>
<evidence type="ECO:0000256" key="1">
    <source>
        <dbReference type="SAM" id="SignalP"/>
    </source>
</evidence>